<dbReference type="Proteomes" id="UP001218218">
    <property type="component" value="Unassembled WGS sequence"/>
</dbReference>
<feature type="region of interest" description="Disordered" evidence="1">
    <location>
        <begin position="331"/>
        <end position="353"/>
    </location>
</feature>
<gene>
    <name evidence="2" type="ORF">DFH08DRAFT_808180</name>
</gene>
<sequence length="611" mass="66971">MPPRIDYNTLPPLEEITGRSVAGLKKPELLSLAKELGLTLPENPGKITGNKLKSEVSKAIEISTDPRFNRFRPAVKGGAPSKTSADKDKQDVDAAAQKQDVAPSGAHGKLLKQDVKSDPAPQFKRLKMSDPKAAGSENDQPNEQKENVDSSLTEMSSEEDEKDTSNKPSSKIGAAAADPPSSHTLVQKDDEEAGFAIAVEFQGLGSTVYIPPTPRKTIALFKAEDGTIMTSLKDLIPAALAQVSPDKADCYSKLSIETEDMGTISLGTVADFKAGKFPEFLELSQANMRKLERRSQSETLLFQVLWRQGKPPGIDLGPSSKIKPLDLAKARTKKKTGGKKHIPAGDSDEDGTRLDNDNDDGFLAFLKVLVGDPKGGYNGETIGGRLQRWRDRNAAIEYCNENCKTGKPYRVPAGEQNLLAVYHIHLVMYPFEKDVEDQQYANRPFTKMDITAALKIVGGTATADKQLFTSPDLFYAPTARMWVNGDTSLDPTVKARFDAMTSTKWKTHLSDAKKERLEEEAAEKAALKEAARERSAKELKHQSGSKDRHHGDKRRRTPDSEEERAAERRLKEIREARKAQEGGGQPSRKKAKGKAMDSEELDTDSSSGSEL</sequence>
<name>A0AAD7A3U3_9AGAR</name>
<proteinExistence type="predicted"/>
<feature type="region of interest" description="Disordered" evidence="1">
    <location>
        <begin position="64"/>
        <end position="185"/>
    </location>
</feature>
<feature type="compositionally biased region" description="Basic and acidic residues" evidence="1">
    <location>
        <begin position="508"/>
        <end position="550"/>
    </location>
</feature>
<keyword evidence="3" id="KW-1185">Reference proteome</keyword>
<evidence type="ECO:0000256" key="1">
    <source>
        <dbReference type="SAM" id="MobiDB-lite"/>
    </source>
</evidence>
<dbReference type="EMBL" id="JARIHO010000017">
    <property type="protein sequence ID" value="KAJ7348440.1"/>
    <property type="molecule type" value="Genomic_DNA"/>
</dbReference>
<feature type="compositionally biased region" description="Basic and acidic residues" evidence="1">
    <location>
        <begin position="557"/>
        <end position="580"/>
    </location>
</feature>
<feature type="region of interest" description="Disordered" evidence="1">
    <location>
        <begin position="505"/>
        <end position="611"/>
    </location>
</feature>
<evidence type="ECO:0000313" key="2">
    <source>
        <dbReference type="EMBL" id="KAJ7348440.1"/>
    </source>
</evidence>
<comment type="caution">
    <text evidence="2">The sequence shown here is derived from an EMBL/GenBank/DDBJ whole genome shotgun (WGS) entry which is preliminary data.</text>
</comment>
<dbReference type="AlphaFoldDB" id="A0AAD7A3U3"/>
<accession>A0AAD7A3U3</accession>
<feature type="compositionally biased region" description="Low complexity" evidence="1">
    <location>
        <begin position="93"/>
        <end position="102"/>
    </location>
</feature>
<organism evidence="2 3">
    <name type="scientific">Mycena albidolilacea</name>
    <dbReference type="NCBI Taxonomy" id="1033008"/>
    <lineage>
        <taxon>Eukaryota</taxon>
        <taxon>Fungi</taxon>
        <taxon>Dikarya</taxon>
        <taxon>Basidiomycota</taxon>
        <taxon>Agaricomycotina</taxon>
        <taxon>Agaricomycetes</taxon>
        <taxon>Agaricomycetidae</taxon>
        <taxon>Agaricales</taxon>
        <taxon>Marasmiineae</taxon>
        <taxon>Mycenaceae</taxon>
        <taxon>Mycena</taxon>
    </lineage>
</organism>
<evidence type="ECO:0000313" key="3">
    <source>
        <dbReference type="Proteomes" id="UP001218218"/>
    </source>
</evidence>
<reference evidence="2" key="1">
    <citation type="submission" date="2023-03" db="EMBL/GenBank/DDBJ databases">
        <title>Massive genome expansion in bonnet fungi (Mycena s.s.) driven by repeated elements and novel gene families across ecological guilds.</title>
        <authorList>
            <consortium name="Lawrence Berkeley National Laboratory"/>
            <person name="Harder C.B."/>
            <person name="Miyauchi S."/>
            <person name="Viragh M."/>
            <person name="Kuo A."/>
            <person name="Thoen E."/>
            <person name="Andreopoulos B."/>
            <person name="Lu D."/>
            <person name="Skrede I."/>
            <person name="Drula E."/>
            <person name="Henrissat B."/>
            <person name="Morin E."/>
            <person name="Kohler A."/>
            <person name="Barry K."/>
            <person name="LaButti K."/>
            <person name="Morin E."/>
            <person name="Salamov A."/>
            <person name="Lipzen A."/>
            <person name="Mereny Z."/>
            <person name="Hegedus B."/>
            <person name="Baldrian P."/>
            <person name="Stursova M."/>
            <person name="Weitz H."/>
            <person name="Taylor A."/>
            <person name="Grigoriev I.V."/>
            <person name="Nagy L.G."/>
            <person name="Martin F."/>
            <person name="Kauserud H."/>
        </authorList>
    </citation>
    <scope>NUCLEOTIDE SEQUENCE</scope>
    <source>
        <strain evidence="2">CBHHK002</strain>
    </source>
</reference>
<protein>
    <submittedName>
        <fullName evidence="2">Uncharacterized protein</fullName>
    </submittedName>
</protein>
<feature type="compositionally biased region" description="Basic residues" evidence="1">
    <location>
        <begin position="331"/>
        <end position="342"/>
    </location>
</feature>